<evidence type="ECO:0000313" key="4">
    <source>
        <dbReference type="RefSeq" id="XP_005104553.2"/>
    </source>
</evidence>
<dbReference type="InterPro" id="IPR010987">
    <property type="entry name" value="Glutathione-S-Trfase_C-like"/>
</dbReference>
<dbReference type="GeneID" id="101857270"/>
<accession>A0ABM0JYJ5</accession>
<feature type="domain" description="GST N-terminal" evidence="1">
    <location>
        <begin position="33"/>
        <end position="110"/>
    </location>
</feature>
<organism evidence="3 4">
    <name type="scientific">Aplysia californica</name>
    <name type="common">California sea hare</name>
    <dbReference type="NCBI Taxonomy" id="6500"/>
    <lineage>
        <taxon>Eukaryota</taxon>
        <taxon>Metazoa</taxon>
        <taxon>Spiralia</taxon>
        <taxon>Lophotrochozoa</taxon>
        <taxon>Mollusca</taxon>
        <taxon>Gastropoda</taxon>
        <taxon>Heterobranchia</taxon>
        <taxon>Euthyneura</taxon>
        <taxon>Tectipleura</taxon>
        <taxon>Aplysiida</taxon>
        <taxon>Aplysioidea</taxon>
        <taxon>Aplysiidae</taxon>
        <taxon>Aplysia</taxon>
    </lineage>
</organism>
<dbReference type="PANTHER" id="PTHR11571">
    <property type="entry name" value="GLUTATHIONE S-TRANSFERASE"/>
    <property type="match status" value="1"/>
</dbReference>
<dbReference type="Pfam" id="PF02798">
    <property type="entry name" value="GST_N"/>
    <property type="match status" value="1"/>
</dbReference>
<reference evidence="4" key="1">
    <citation type="submission" date="2025-08" db="UniProtKB">
        <authorList>
            <consortium name="RefSeq"/>
        </authorList>
    </citation>
    <scope>IDENTIFICATION</scope>
</reference>
<dbReference type="PROSITE" id="PS50405">
    <property type="entry name" value="GST_CTER"/>
    <property type="match status" value="1"/>
</dbReference>
<dbReference type="InterPro" id="IPR040079">
    <property type="entry name" value="Glutathione_S-Trfase"/>
</dbReference>
<dbReference type="RefSeq" id="XP_005104553.2">
    <property type="nucleotide sequence ID" value="XM_005104496.3"/>
</dbReference>
<dbReference type="SFLD" id="SFLDS00019">
    <property type="entry name" value="Glutathione_Transferase_(cytos"/>
    <property type="match status" value="1"/>
</dbReference>
<dbReference type="InterPro" id="IPR050213">
    <property type="entry name" value="GST_superfamily"/>
</dbReference>
<dbReference type="Gene3D" id="3.40.30.10">
    <property type="entry name" value="Glutaredoxin"/>
    <property type="match status" value="1"/>
</dbReference>
<dbReference type="InterPro" id="IPR004045">
    <property type="entry name" value="Glutathione_S-Trfase_N"/>
</dbReference>
<dbReference type="Proteomes" id="UP000694888">
    <property type="component" value="Unplaced"/>
</dbReference>
<dbReference type="SFLD" id="SFLDG01205">
    <property type="entry name" value="AMPS.1"/>
    <property type="match status" value="1"/>
</dbReference>
<sequence length="234" mass="26975">MWARLRVYIHPRRRVNYHSFSVARQLKCTYRMPTYKLTYFDSRGSAEFIRLVFAAAGQPFEDVRLTREEWADFKPKAQFGSLPALEVDGRQFGESVAIANYVARELGFFGKTARDELIINQTVQLMQELKSNAIPIFMEQNEVNKAELGKKFLEETVPRYMDYAKRILEENTTGYYVGSSLTLADLAVYDVAFNLEFRHPGILDKYPVIKAHSETVLTNPKVKAYVDARKPTPL</sequence>
<feature type="domain" description="GST C-terminal" evidence="2">
    <location>
        <begin position="112"/>
        <end position="234"/>
    </location>
</feature>
<dbReference type="PANTHER" id="PTHR11571:SF150">
    <property type="entry name" value="GLUTATHIONE S-TRANSFERASE"/>
    <property type="match status" value="1"/>
</dbReference>
<evidence type="ECO:0000259" key="2">
    <source>
        <dbReference type="PROSITE" id="PS50405"/>
    </source>
</evidence>
<dbReference type="Pfam" id="PF14497">
    <property type="entry name" value="GST_C_3"/>
    <property type="match status" value="1"/>
</dbReference>
<evidence type="ECO:0000259" key="1">
    <source>
        <dbReference type="PROSITE" id="PS50404"/>
    </source>
</evidence>
<protein>
    <submittedName>
        <fullName evidence="4">Probable glutathione S-transferase 7</fullName>
    </submittedName>
</protein>
<dbReference type="PROSITE" id="PS50404">
    <property type="entry name" value="GST_NTER"/>
    <property type="match status" value="1"/>
</dbReference>
<keyword evidence="3" id="KW-1185">Reference proteome</keyword>
<dbReference type="Gene3D" id="1.20.1050.10">
    <property type="match status" value="1"/>
</dbReference>
<dbReference type="CDD" id="cd03039">
    <property type="entry name" value="GST_N_Sigma_like"/>
    <property type="match status" value="1"/>
</dbReference>
<dbReference type="SFLD" id="SFLDG00363">
    <property type="entry name" value="AMPS_(cytGST):_Alpha-__Mu-__Pi"/>
    <property type="match status" value="1"/>
</dbReference>
<evidence type="ECO:0000313" key="3">
    <source>
        <dbReference type="Proteomes" id="UP000694888"/>
    </source>
</evidence>
<dbReference type="InterPro" id="IPR036249">
    <property type="entry name" value="Thioredoxin-like_sf"/>
</dbReference>
<dbReference type="CDD" id="cd03192">
    <property type="entry name" value="GST_C_Sigma_like"/>
    <property type="match status" value="1"/>
</dbReference>
<dbReference type="SUPFAM" id="SSF52833">
    <property type="entry name" value="Thioredoxin-like"/>
    <property type="match status" value="1"/>
</dbReference>
<name>A0ABM0JYJ5_APLCA</name>
<dbReference type="SUPFAM" id="SSF47616">
    <property type="entry name" value="GST C-terminal domain-like"/>
    <property type="match status" value="1"/>
</dbReference>
<dbReference type="InterPro" id="IPR004046">
    <property type="entry name" value="GST_C"/>
</dbReference>
<dbReference type="InterPro" id="IPR036282">
    <property type="entry name" value="Glutathione-S-Trfase_C_sf"/>
</dbReference>
<proteinExistence type="predicted"/>
<gene>
    <name evidence="4" type="primary">LOC101857270</name>
</gene>